<reference evidence="1" key="1">
    <citation type="submission" date="2022-01" db="EMBL/GenBank/DDBJ databases">
        <title>Comparison of Fish pathogen Aeromonas spp.</title>
        <authorList>
            <person name="Dubey S."/>
            <person name="Sorum H."/>
            <person name="Munangandu H.M."/>
        </authorList>
    </citation>
    <scope>NUCLEOTIDE SEQUENCE</scope>
    <source>
        <strain evidence="1">SD/21-15</strain>
    </source>
</reference>
<gene>
    <name evidence="1" type="ORF">LZT28_23140</name>
</gene>
<dbReference type="EMBL" id="JAJVCY010000177">
    <property type="protein sequence ID" value="MCV3291066.1"/>
    <property type="molecule type" value="Genomic_DNA"/>
</dbReference>
<evidence type="ECO:0000313" key="2">
    <source>
        <dbReference type="Proteomes" id="UP001208651"/>
    </source>
</evidence>
<protein>
    <submittedName>
        <fullName evidence="1">Uncharacterized protein</fullName>
    </submittedName>
</protein>
<dbReference type="Proteomes" id="UP001208651">
    <property type="component" value="Unassembled WGS sequence"/>
</dbReference>
<name>A0AAW5RUF4_AERME</name>
<comment type="caution">
    <text evidence="1">The sequence shown here is derived from an EMBL/GenBank/DDBJ whole genome shotgun (WGS) entry which is preliminary data.</text>
</comment>
<sequence length="65" mass="7283">RIKLLYWDLMGVKMRSGCGNQSQAAGAAEEGVKAALQSRQYAICSWVEDDRACLDRALIFEKTLF</sequence>
<organism evidence="1 2">
    <name type="scientific">Aeromonas media</name>
    <dbReference type="NCBI Taxonomy" id="651"/>
    <lineage>
        <taxon>Bacteria</taxon>
        <taxon>Pseudomonadati</taxon>
        <taxon>Pseudomonadota</taxon>
        <taxon>Gammaproteobacteria</taxon>
        <taxon>Aeromonadales</taxon>
        <taxon>Aeromonadaceae</taxon>
        <taxon>Aeromonas</taxon>
    </lineage>
</organism>
<dbReference type="AlphaFoldDB" id="A0AAW5RUF4"/>
<evidence type="ECO:0000313" key="1">
    <source>
        <dbReference type="EMBL" id="MCV3291066.1"/>
    </source>
</evidence>
<accession>A0AAW5RUF4</accession>
<proteinExistence type="predicted"/>
<feature type="non-terminal residue" evidence="1">
    <location>
        <position position="1"/>
    </location>
</feature>
<dbReference type="RefSeq" id="WP_263686789.1">
    <property type="nucleotide sequence ID" value="NZ_JAJVCY010000177.1"/>
</dbReference>